<organism evidence="3">
    <name type="scientific">Mediterraneibacter gnavus</name>
    <name type="common">Ruminococcus gnavus</name>
    <dbReference type="NCBI Taxonomy" id="33038"/>
    <lineage>
        <taxon>Bacteria</taxon>
        <taxon>Bacillati</taxon>
        <taxon>Bacillota</taxon>
        <taxon>Clostridia</taxon>
        <taxon>Lachnospirales</taxon>
        <taxon>Lachnospiraceae</taxon>
        <taxon>Mediterraneibacter</taxon>
    </lineage>
</organism>
<accession>A0A6N3GHB3</accession>
<dbReference type="Gene3D" id="1.10.260.40">
    <property type="entry name" value="lambda repressor-like DNA-binding domains"/>
    <property type="match status" value="1"/>
</dbReference>
<dbReference type="RefSeq" id="WP_145993031.1">
    <property type="nucleotide sequence ID" value="NZ_CACRUU010000095.1"/>
</dbReference>
<dbReference type="GO" id="GO:0003677">
    <property type="term" value="F:DNA binding"/>
    <property type="evidence" value="ECO:0007669"/>
    <property type="project" value="InterPro"/>
</dbReference>
<dbReference type="EMBL" id="CACRUU010000095">
    <property type="protein sequence ID" value="VYU63645.1"/>
    <property type="molecule type" value="Genomic_DNA"/>
</dbReference>
<gene>
    <name evidence="2" type="ORF">G4981_14595</name>
    <name evidence="3" type="ORF">RGLFYP36_02391</name>
</gene>
<feature type="domain" description="HTH cro/C1-type" evidence="1">
    <location>
        <begin position="24"/>
        <end position="61"/>
    </location>
</feature>
<dbReference type="EMBL" id="JAAIRY010000040">
    <property type="protein sequence ID" value="NSI66471.1"/>
    <property type="molecule type" value="Genomic_DNA"/>
</dbReference>
<evidence type="ECO:0000313" key="3">
    <source>
        <dbReference type="EMBL" id="VYU63645.1"/>
    </source>
</evidence>
<dbReference type="AlphaFoldDB" id="A0A6N3GHB3"/>
<dbReference type="PROSITE" id="PS50943">
    <property type="entry name" value="HTH_CROC1"/>
    <property type="match status" value="1"/>
</dbReference>
<reference evidence="3" key="1">
    <citation type="submission" date="2019-11" db="EMBL/GenBank/DDBJ databases">
        <authorList>
            <person name="Feng L."/>
        </authorList>
    </citation>
    <scope>NUCLEOTIDE SEQUENCE</scope>
    <source>
        <strain evidence="3">RgnavusLFYP36</strain>
    </source>
</reference>
<dbReference type="CDD" id="cd00093">
    <property type="entry name" value="HTH_XRE"/>
    <property type="match status" value="1"/>
</dbReference>
<dbReference type="InterPro" id="IPR001387">
    <property type="entry name" value="Cro/C1-type_HTH"/>
</dbReference>
<name>A0A6N3GHB3_MEDGN</name>
<evidence type="ECO:0000259" key="1">
    <source>
        <dbReference type="PROSITE" id="PS50943"/>
    </source>
</evidence>
<dbReference type="SUPFAM" id="SSF47413">
    <property type="entry name" value="lambda repressor-like DNA-binding domains"/>
    <property type="match status" value="1"/>
</dbReference>
<evidence type="ECO:0000313" key="2">
    <source>
        <dbReference type="EMBL" id="NSI66471.1"/>
    </source>
</evidence>
<proteinExistence type="predicted"/>
<reference evidence="2" key="3">
    <citation type="submission" date="2020-02" db="EMBL/GenBank/DDBJ databases">
        <authorList>
            <person name="Littmann E."/>
            <person name="Sorbara M."/>
        </authorList>
    </citation>
    <scope>NUCLEOTIDE SEQUENCE</scope>
    <source>
        <strain evidence="2">MSK.11.9</strain>
    </source>
</reference>
<dbReference type="Proteomes" id="UP001296581">
    <property type="component" value="Unassembled WGS sequence"/>
</dbReference>
<protein>
    <submittedName>
        <fullName evidence="2">Helix-turn-helix transcriptional regulator</fullName>
    </submittedName>
</protein>
<sequence>MREKREEKGYKTINAFCSKLAEYELNISDSMFGKYELGTQKISVYRLGIVAKALDVNISELYPAMNTDSEQ</sequence>
<reference evidence="2" key="2">
    <citation type="journal article" date="2020" name="Cell Host Microbe">
        <title>Functional and Genomic Variation between Human-Derived Isolates of Lachnospiraceae Reveals Inter- and Intra-Species Diversity.</title>
        <authorList>
            <person name="Sorbara M.T."/>
            <person name="Littmann E.R."/>
            <person name="Fontana E."/>
            <person name="Moody T.U."/>
            <person name="Kohout C.E."/>
            <person name="Gjonbalaj M."/>
            <person name="Eaton V."/>
            <person name="Seok R."/>
            <person name="Leiner I.M."/>
            <person name="Pamer E.G."/>
        </authorList>
    </citation>
    <scope>NUCLEOTIDE SEQUENCE</scope>
    <source>
        <strain evidence="2">MSK.11.9</strain>
    </source>
</reference>
<dbReference type="InterPro" id="IPR010982">
    <property type="entry name" value="Lambda_DNA-bd_dom_sf"/>
</dbReference>